<accession>A0ACB8A8K3</accession>
<comment type="caution">
    <text evidence="1">The sequence shown here is derived from an EMBL/GenBank/DDBJ whole genome shotgun (WGS) entry which is preliminary data.</text>
</comment>
<dbReference type="Proteomes" id="UP000790377">
    <property type="component" value="Unassembled WGS sequence"/>
</dbReference>
<proteinExistence type="predicted"/>
<evidence type="ECO:0000313" key="1">
    <source>
        <dbReference type="EMBL" id="KAH7909413.1"/>
    </source>
</evidence>
<protein>
    <submittedName>
        <fullName evidence="1">Nrap protein</fullName>
    </submittedName>
</protein>
<reference evidence="1" key="1">
    <citation type="journal article" date="2021" name="New Phytol.">
        <title>Evolutionary innovations through gain and loss of genes in the ectomycorrhizal Boletales.</title>
        <authorList>
            <person name="Wu G."/>
            <person name="Miyauchi S."/>
            <person name="Morin E."/>
            <person name="Kuo A."/>
            <person name="Drula E."/>
            <person name="Varga T."/>
            <person name="Kohler A."/>
            <person name="Feng B."/>
            <person name="Cao Y."/>
            <person name="Lipzen A."/>
            <person name="Daum C."/>
            <person name="Hundley H."/>
            <person name="Pangilinan J."/>
            <person name="Johnson J."/>
            <person name="Barry K."/>
            <person name="LaButti K."/>
            <person name="Ng V."/>
            <person name="Ahrendt S."/>
            <person name="Min B."/>
            <person name="Choi I.G."/>
            <person name="Park H."/>
            <person name="Plett J.M."/>
            <person name="Magnuson J."/>
            <person name="Spatafora J.W."/>
            <person name="Nagy L.G."/>
            <person name="Henrissat B."/>
            <person name="Grigoriev I.V."/>
            <person name="Yang Z.L."/>
            <person name="Xu J."/>
            <person name="Martin F.M."/>
        </authorList>
    </citation>
    <scope>NUCLEOTIDE SEQUENCE</scope>
    <source>
        <strain evidence="1">ATCC 28755</strain>
    </source>
</reference>
<keyword evidence="2" id="KW-1185">Reference proteome</keyword>
<sequence>MALNLKRKRDKVAVSSAKRHRSRADSDSEESAALSDPSHLSGSEIHEESNSDDNGDADEPPPENDMTLDQGGDHKSKKPPTGEELRVIKDAAELYRSGSFKLQIDALLPHVRAKESRKPPLDRFLLSLHSFLMSLPSVDPQNPIIASQTLLKQGIVVAYALPLPTRESKWKVGFEKPSDITVVGSWANQISVKRKYGIQFRVDLAVEMPDALFQEKDYLDGRFFHKRSYYLAIIAAAISKKMNVEILFDAALGDPRLTVLTLRPKTDGSQTDFSRLQAEVRIIPVLSPSSPIQLHRLSPSHSNVRLSAEKKHEPTPTPIYNTAILLSVFPKSDLLFTHQLQESCPAFRDAYTLLRIWAHQRGYGGGSNMCVRGFEGKGAWWASLLGLLITGEEPSQPNSKKGSVRRPLGRGLSSYQLFRGALDFLAKHKFAESAVFVKASNGHRFPPEEYVAQHSATFVDSKSTVNLLADVPLTSLESLMHDAKKTLEQLASISSTDDAFSETFLKDQSHLCSRFDAVIRIDLARIKPSLSALSVIEHGSFDNAMLSALSAILRRGLGDRAQAITLFHPPSKARTVSEAQPGRMPHIYVGLIYNPGLAFRLVDQGPPVEEQESQEAKHFREIWGNKAELRRFKDGRIIESVVWDVKTSDERAHIPALIVRQLLHQHFGLPTEDIQTLQAPFDSLLRLPDDVVQLHQKSGAIGGFKPAISAFDNLVKTLKSLDEQLPLALLNVSPLSEYLRYTSAFNPLPIPPSTALALPESLRYLPTMEIILEFEKSSKWPDDLRAIQKIKLAFFETIATALMSSSPGTKATVVVGDSSKASGLQDQSALEIVTPQGWAFSARIWHDREATLLNRIISSNKPPRPLLSDNVNAKEVREANEAWDLYQRRFIHTPRHHRAIANLCHRFGAFSGTVRLVKRWLASHWLLRGHILEEAVEILCAKFFVGAGALSTENAPGVPRSKERAFALVVEFLKDWKWEEPLFVPLYESGDVSSIPNVVAMGSKQGVWTISTAEDKGGRIWTSSGPDIVAAHRIRSLAQAAWTVISKADIDDLEVKSLFHPLDDYHILIELNAAVLPRYYHSFNANSNTWSRSNAASAPGDGLLFRPGFDPAKMFIDDLERTFAETLKFFYDPYGGNRIGAVWLDTLDKPRPFRALGSFSSTPLAKEKEKSKDSGLVNLNKLSVLEEIGRMGTGLISKITSRQ</sequence>
<organism evidence="1 2">
    <name type="scientific">Hygrophoropsis aurantiaca</name>
    <dbReference type="NCBI Taxonomy" id="72124"/>
    <lineage>
        <taxon>Eukaryota</taxon>
        <taxon>Fungi</taxon>
        <taxon>Dikarya</taxon>
        <taxon>Basidiomycota</taxon>
        <taxon>Agaricomycotina</taxon>
        <taxon>Agaricomycetes</taxon>
        <taxon>Agaricomycetidae</taxon>
        <taxon>Boletales</taxon>
        <taxon>Coniophorineae</taxon>
        <taxon>Hygrophoropsidaceae</taxon>
        <taxon>Hygrophoropsis</taxon>
    </lineage>
</organism>
<name>A0ACB8A8K3_9AGAM</name>
<evidence type="ECO:0000313" key="2">
    <source>
        <dbReference type="Proteomes" id="UP000790377"/>
    </source>
</evidence>
<gene>
    <name evidence="1" type="ORF">BJ138DRAFT_1155330</name>
</gene>
<dbReference type="EMBL" id="MU267761">
    <property type="protein sequence ID" value="KAH7909413.1"/>
    <property type="molecule type" value="Genomic_DNA"/>
</dbReference>